<protein>
    <submittedName>
        <fullName evidence="2">Uncharacterized protein</fullName>
    </submittedName>
</protein>
<keyword evidence="1" id="KW-0175">Coiled coil</keyword>
<evidence type="ECO:0000313" key="3">
    <source>
        <dbReference type="Proteomes" id="UP000202181"/>
    </source>
</evidence>
<reference evidence="2" key="1">
    <citation type="submission" date="2016-06" db="EMBL/GenBank/DDBJ databases">
        <authorList>
            <person name="Berg J.A."/>
            <person name="Hyde J.R."/>
            <person name="Breakwell D.P."/>
            <person name="Hope S."/>
            <person name="Grose J.H."/>
        </authorList>
    </citation>
    <scope>NUCLEOTIDE SEQUENCE [LARGE SCALE GENOMIC DNA]</scope>
</reference>
<evidence type="ECO:0000256" key="1">
    <source>
        <dbReference type="SAM" id="Coils"/>
    </source>
</evidence>
<organism evidence="2 3">
    <name type="scientific">Erwinia phage vB_EamM_Asesino</name>
    <dbReference type="NCBI Taxonomy" id="1883370"/>
    <lineage>
        <taxon>Viruses</taxon>
        <taxon>Duplodnaviria</taxon>
        <taxon>Heunggongvirae</taxon>
        <taxon>Uroviricota</taxon>
        <taxon>Caudoviricetes</taxon>
        <taxon>Chimalliviridae</taxon>
        <taxon>Erskinevirus</taxon>
        <taxon>Erskinevirus asesino</taxon>
    </lineage>
</organism>
<feature type="coiled-coil region" evidence="1">
    <location>
        <begin position="129"/>
        <end position="156"/>
    </location>
</feature>
<dbReference type="EMBL" id="KX397364">
    <property type="protein sequence ID" value="ANZ48123.1"/>
    <property type="molecule type" value="Genomic_DNA"/>
</dbReference>
<dbReference type="OrthoDB" id="13802at10239"/>
<dbReference type="Proteomes" id="UP000202181">
    <property type="component" value="Segment"/>
</dbReference>
<dbReference type="RefSeq" id="YP_009290728.1">
    <property type="nucleotide sequence ID" value="NC_031107.2"/>
</dbReference>
<name>A0A1B2IA20_9CAUD</name>
<keyword evidence="3" id="KW-1185">Reference proteome</keyword>
<gene>
    <name evidence="2" type="ORF">ASESINO_110</name>
</gene>
<sequence>MSTLDLDFEVLTDDWERLIALESIGVGVDNPAVQAICRRWCITDEELVVARESREMMERAQATADAASQGSIADVYARKAIKGVGKVAVKGAAKVGMKAGHVTADVSKKLMHRFNAFAADLAKEQVEYMKEAVSKATRLEKQAQHLAIELKEHKTLNIHPVETGRWTSKVCIEDKVDVHGCIGFISRGGALEGAVQEYVVRTRGVLESKKINEDGTLDKFGRSTNWAIKRAGGLLGIVTPFKKVIARPLAGNVILVEHHNGLIQYSVANDGDYDDHIPSLSHADCDAALKAVREIVGLLRERGVKRKAVGYTGINQEVEHMRSELKTVAPKDLSMLTKAYKSAMALEDAYTTALVRIGEGLLEYVKRSLKGQGSNENHSDNKA</sequence>
<dbReference type="GeneID" id="29057060"/>
<proteinExistence type="predicted"/>
<dbReference type="KEGG" id="vg:29057060"/>
<accession>A0A1B2IA20</accession>
<evidence type="ECO:0000313" key="2">
    <source>
        <dbReference type="EMBL" id="ANZ48123.1"/>
    </source>
</evidence>